<name>A0A6N0HS21_9GAMM</name>
<dbReference type="EMBL" id="CP054491">
    <property type="protein sequence ID" value="QKQ25202.1"/>
    <property type="molecule type" value="Genomic_DNA"/>
</dbReference>
<keyword evidence="2" id="KW-1185">Reference proteome</keyword>
<proteinExistence type="predicted"/>
<evidence type="ECO:0000313" key="2">
    <source>
        <dbReference type="Proteomes" id="UP000509658"/>
    </source>
</evidence>
<organism evidence="1 2">
    <name type="scientific">Candidatus Reidiella endopervernicosa</name>
    <dbReference type="NCBI Taxonomy" id="2738883"/>
    <lineage>
        <taxon>Bacteria</taxon>
        <taxon>Pseudomonadati</taxon>
        <taxon>Pseudomonadota</taxon>
        <taxon>Gammaproteobacteria</taxon>
        <taxon>Candidatus Reidiella</taxon>
    </lineage>
</organism>
<dbReference type="KEGG" id="rev:HUE57_02015"/>
<dbReference type="RefSeq" id="WP_174672620.1">
    <property type="nucleotide sequence ID" value="NZ_CP054491.1"/>
</dbReference>
<dbReference type="Proteomes" id="UP000509658">
    <property type="component" value="Chromosome"/>
</dbReference>
<reference evidence="1 2" key="1">
    <citation type="submission" date="2020-05" db="EMBL/GenBank/DDBJ databases">
        <title>Horizontal transmission and recombination maintain forever young bacterial symbiont genomes.</title>
        <authorList>
            <person name="Russell S.L."/>
            <person name="Pepper-Tunick E."/>
            <person name="Svedberg J."/>
            <person name="Byrne A."/>
            <person name="Ruelas Castillo J."/>
            <person name="Vollmers C."/>
            <person name="Beinart R.A."/>
            <person name="Corbett-Detig R."/>
        </authorList>
    </citation>
    <scope>NUCLEOTIDE SEQUENCE [LARGE SCALE GENOMIC DNA]</scope>
    <source>
        <strain evidence="1">Santa_Monica_outfall</strain>
    </source>
</reference>
<accession>A0A6N0HS21</accession>
<dbReference type="SUPFAM" id="SSF53850">
    <property type="entry name" value="Periplasmic binding protein-like II"/>
    <property type="match status" value="1"/>
</dbReference>
<evidence type="ECO:0000313" key="1">
    <source>
        <dbReference type="EMBL" id="QKQ25202.1"/>
    </source>
</evidence>
<sequence>MDGYRESGWIVALQQLELESAGVMEPRWMTAFQNAGSHGVPYFWGTLGIAYRSDLVAEPMTHWKDIYSPAPTSHRS</sequence>
<protein>
    <submittedName>
        <fullName evidence="1">Uncharacterized protein</fullName>
    </submittedName>
</protein>
<gene>
    <name evidence="1" type="ORF">HUE57_02015</name>
</gene>
<dbReference type="AlphaFoldDB" id="A0A6N0HS21"/>
<dbReference type="Gene3D" id="3.40.190.10">
    <property type="entry name" value="Periplasmic binding protein-like II"/>
    <property type="match status" value="2"/>
</dbReference>